<dbReference type="GO" id="GO:0004129">
    <property type="term" value="F:cytochrome-c oxidase activity"/>
    <property type="evidence" value="ECO:0007669"/>
    <property type="project" value="InterPro"/>
</dbReference>
<sequence>MLFTSPFLAVQSSFWPLLISMILFFLLVNTVLWFHFKLSLFMVLFPAFVLVVLSFVWWKDLNRESMLGYHTHKLEVSLRVAMLLFILSEVFFLVSFFWAFYDASLAPTIEVGMTWPPKGIVTLSVYSVPLLNTIILLSSGITVTWAHHAIMNNYFNKSVFSLLLTVMLGVYFLIMQWVEYNEAQFSIADGAYGSTFFVATGFHGIHVFIGTTFLFYVWLNLVDCKLLYNHHFSFEAAAWYWHFVDVVWLILFISIYWWGSL</sequence>
<keyword evidence="8 11" id="KW-0496">Mitochondrion</keyword>
<dbReference type="GO" id="GO:0006123">
    <property type="term" value="P:mitochondrial electron transport, cytochrome c to oxygen"/>
    <property type="evidence" value="ECO:0007669"/>
    <property type="project" value="TreeGrafter"/>
</dbReference>
<dbReference type="InterPro" id="IPR013833">
    <property type="entry name" value="Cyt_c_oxidase_su3_a-hlx"/>
</dbReference>
<organism evidence="11">
    <name type="scientific">Brachionus rubens</name>
    <dbReference type="NCBI Taxonomy" id="392764"/>
    <lineage>
        <taxon>Eukaryota</taxon>
        <taxon>Metazoa</taxon>
        <taxon>Spiralia</taxon>
        <taxon>Gnathifera</taxon>
        <taxon>Rotifera</taxon>
        <taxon>Eurotatoria</taxon>
        <taxon>Monogononta</taxon>
        <taxon>Pseudotrocha</taxon>
        <taxon>Ploima</taxon>
        <taxon>Brachionidae</taxon>
        <taxon>Brachionus</taxon>
    </lineage>
</organism>
<dbReference type="InterPro" id="IPR024791">
    <property type="entry name" value="Cyt_c/ubiquinol_Oxase_su3"/>
</dbReference>
<feature type="domain" description="Heme-copper oxidase subunit III family profile" evidence="10">
    <location>
        <begin position="3"/>
        <end position="260"/>
    </location>
</feature>
<evidence type="ECO:0000256" key="9">
    <source>
        <dbReference type="SAM" id="Phobius"/>
    </source>
</evidence>
<feature type="transmembrane region" description="Helical" evidence="9">
    <location>
        <begin position="239"/>
        <end position="259"/>
    </location>
</feature>
<dbReference type="SUPFAM" id="SSF81452">
    <property type="entry name" value="Cytochrome c oxidase subunit III-like"/>
    <property type="match status" value="1"/>
</dbReference>
<keyword evidence="4 8" id="KW-0812">Transmembrane</keyword>
<dbReference type="InterPro" id="IPR033945">
    <property type="entry name" value="Cyt_c_oxase_su3_dom"/>
</dbReference>
<dbReference type="PANTHER" id="PTHR11403:SF7">
    <property type="entry name" value="CYTOCHROME C OXIDASE SUBUNIT 3"/>
    <property type="match status" value="1"/>
</dbReference>
<evidence type="ECO:0000256" key="7">
    <source>
        <dbReference type="ARBA" id="ARBA00023136"/>
    </source>
</evidence>
<dbReference type="PANTHER" id="PTHR11403">
    <property type="entry name" value="CYTOCHROME C OXIDASE SUBUNIT III"/>
    <property type="match status" value="1"/>
</dbReference>
<dbReference type="Gene3D" id="1.20.120.80">
    <property type="entry name" value="Cytochrome c oxidase, subunit III, four-helix bundle"/>
    <property type="match status" value="1"/>
</dbReference>
<comment type="subcellular location">
    <subcellularLocation>
        <location evidence="1">Membrane</location>
        <topology evidence="1">Multi-pass membrane protein</topology>
    </subcellularLocation>
</comment>
<evidence type="ECO:0000259" key="10">
    <source>
        <dbReference type="PROSITE" id="PS50253"/>
    </source>
</evidence>
<proteinExistence type="inferred from homology"/>
<dbReference type="CDD" id="cd01665">
    <property type="entry name" value="Cyt_c_Oxidase_III"/>
    <property type="match status" value="1"/>
</dbReference>
<evidence type="ECO:0000256" key="5">
    <source>
        <dbReference type="ARBA" id="ARBA00022967"/>
    </source>
</evidence>
<dbReference type="PROSITE" id="PS50253">
    <property type="entry name" value="COX3"/>
    <property type="match status" value="1"/>
</dbReference>
<keyword evidence="7 9" id="KW-0472">Membrane</keyword>
<dbReference type="GO" id="GO:0005739">
    <property type="term" value="C:mitochondrion"/>
    <property type="evidence" value="ECO:0007669"/>
    <property type="project" value="TreeGrafter"/>
</dbReference>
<dbReference type="Gene3D" id="1.10.287.70">
    <property type="match status" value="1"/>
</dbReference>
<evidence type="ECO:0000256" key="6">
    <source>
        <dbReference type="ARBA" id="ARBA00022989"/>
    </source>
</evidence>
<keyword evidence="6 9" id="KW-1133">Transmembrane helix</keyword>
<reference evidence="11" key="1">
    <citation type="submission" date="2014-02" db="EMBL/GenBank/DDBJ databases">
        <title>Brachionus rubens mitochondrial DNA, complete genome, note:Bp-mtDNA-II.</title>
        <authorList>
            <person name="Cheng S.H."/>
            <person name="Zhang Y."/>
            <person name="Liu Y.L."/>
            <person name="Lu Y.M."/>
            <person name="Xia M.N."/>
            <person name="Yan J.J."/>
            <person name="Sun D.Q."/>
            <person name="Xi Y.L."/>
        </authorList>
    </citation>
    <scope>NUCLEOTIDE SEQUENCE</scope>
</reference>
<evidence type="ECO:0000256" key="4">
    <source>
        <dbReference type="ARBA" id="ARBA00022692"/>
    </source>
</evidence>
<feature type="transmembrane region" description="Helical" evidence="9">
    <location>
        <begin position="12"/>
        <end position="34"/>
    </location>
</feature>
<protein>
    <recommendedName>
        <fullName evidence="3 8">Cytochrome c oxidase subunit 3</fullName>
    </recommendedName>
</protein>
<evidence type="ECO:0000256" key="3">
    <source>
        <dbReference type="ARBA" id="ARBA00015944"/>
    </source>
</evidence>
<name>A0A0C4KX62_9BILA</name>
<evidence type="ECO:0000256" key="8">
    <source>
        <dbReference type="RuleBase" id="RU003375"/>
    </source>
</evidence>
<evidence type="ECO:0000256" key="2">
    <source>
        <dbReference type="ARBA" id="ARBA00010581"/>
    </source>
</evidence>
<accession>A0A0C4KX62</accession>
<gene>
    <name evidence="11" type="primary">COIII</name>
</gene>
<keyword evidence="5" id="KW-1278">Translocase</keyword>
<dbReference type="InterPro" id="IPR000298">
    <property type="entry name" value="Cyt_c_oxidase-like_su3"/>
</dbReference>
<dbReference type="AlphaFoldDB" id="A0A0C4KX62"/>
<feature type="transmembrane region" description="Helical" evidence="9">
    <location>
        <begin position="40"/>
        <end position="58"/>
    </location>
</feature>
<dbReference type="GO" id="GO:0016020">
    <property type="term" value="C:membrane"/>
    <property type="evidence" value="ECO:0007669"/>
    <property type="project" value="UniProtKB-SubCell"/>
</dbReference>
<feature type="transmembrane region" description="Helical" evidence="9">
    <location>
        <begin position="78"/>
        <end position="100"/>
    </location>
</feature>
<comment type="similarity">
    <text evidence="2 8">Belongs to the cytochrome c oxidase subunit 3 family.</text>
</comment>
<dbReference type="EMBL" id="KJ489418">
    <property type="protein sequence ID" value="AHZ34261.1"/>
    <property type="molecule type" value="Genomic_DNA"/>
</dbReference>
<feature type="transmembrane region" description="Helical" evidence="9">
    <location>
        <begin position="158"/>
        <end position="178"/>
    </location>
</feature>
<dbReference type="InterPro" id="IPR035973">
    <property type="entry name" value="Cyt_c_oxidase_su3-like_sf"/>
</dbReference>
<comment type="function">
    <text evidence="8">Component of the cytochrome c oxidase, the last enzyme in the mitochondrial electron transport chain which drives oxidative phosphorylation. The respiratory chain contains 3 multisubunit complexes succinate dehydrogenase (complex II, CII), ubiquinol-cytochrome c oxidoreductase (cytochrome b-c1 complex, complex III, CIII) and cytochrome c oxidase (complex IV, CIV), that cooperate to transfer electrons derived from NADH and succinate to molecular oxygen, creating an electrochemical gradient over the inner membrane that drives transmembrane transport and the ATP synthase. Cytochrome c oxidase is the component of the respiratory chain that catalyzes the reduction of oxygen to water. Electrons originating from reduced cytochrome c in the intermembrane space (IMS) are transferred via the dinuclear copper A center (CU(A)) of subunit 2 and heme A of subunit 1 to the active site in subunit 1, a binuclear center (BNC) formed by heme A3 and copper B (CU(B)). The BNC reduces molecular oxygen to 2 water molecules using 4 electrons from cytochrome c in the IMS and 4 protons from the mitochondrial matrix.</text>
</comment>
<geneLocation type="mitochondrion" evidence="11"/>
<feature type="transmembrane region" description="Helical" evidence="9">
    <location>
        <begin position="120"/>
        <end position="146"/>
    </location>
</feature>
<evidence type="ECO:0000313" key="11">
    <source>
        <dbReference type="EMBL" id="AHZ34261.1"/>
    </source>
</evidence>
<feature type="transmembrane region" description="Helical" evidence="9">
    <location>
        <begin position="190"/>
        <end position="219"/>
    </location>
</feature>
<evidence type="ECO:0000256" key="1">
    <source>
        <dbReference type="ARBA" id="ARBA00004141"/>
    </source>
</evidence>
<dbReference type="Pfam" id="PF00510">
    <property type="entry name" value="COX3"/>
    <property type="match status" value="1"/>
</dbReference>